<protein>
    <submittedName>
        <fullName evidence="3">Uncharacterized protein</fullName>
    </submittedName>
</protein>
<keyword evidence="2" id="KW-0812">Transmembrane</keyword>
<comment type="caution">
    <text evidence="3">The sequence shown here is derived from an EMBL/GenBank/DDBJ whole genome shotgun (WGS) entry which is preliminary data.</text>
</comment>
<evidence type="ECO:0000313" key="4">
    <source>
        <dbReference type="Proteomes" id="UP000324222"/>
    </source>
</evidence>
<dbReference type="AlphaFoldDB" id="A0A5B7GN97"/>
<accession>A0A5B7GN97</accession>
<sequence length="100" mass="11161">MEKERIARFGSVFFVMFESACVFVAVFHSSSNRPVNASKPVMPFKLRHTHDEKKVNITTTRNTPALHTFTPHTLPGQSPPPLTVRSTLRSLSRHASSATV</sequence>
<feature type="compositionally biased region" description="Polar residues" evidence="1">
    <location>
        <begin position="84"/>
        <end position="100"/>
    </location>
</feature>
<gene>
    <name evidence="3" type="ORF">E2C01_052970</name>
</gene>
<keyword evidence="4" id="KW-1185">Reference proteome</keyword>
<keyword evidence="2" id="KW-0472">Membrane</keyword>
<evidence type="ECO:0000256" key="1">
    <source>
        <dbReference type="SAM" id="MobiDB-lite"/>
    </source>
</evidence>
<feature type="transmembrane region" description="Helical" evidence="2">
    <location>
        <begin position="6"/>
        <end position="27"/>
    </location>
</feature>
<feature type="region of interest" description="Disordered" evidence="1">
    <location>
        <begin position="59"/>
        <end position="100"/>
    </location>
</feature>
<dbReference type="EMBL" id="VSRR010016130">
    <property type="protein sequence ID" value="MPC58955.1"/>
    <property type="molecule type" value="Genomic_DNA"/>
</dbReference>
<evidence type="ECO:0000313" key="3">
    <source>
        <dbReference type="EMBL" id="MPC58955.1"/>
    </source>
</evidence>
<dbReference type="Proteomes" id="UP000324222">
    <property type="component" value="Unassembled WGS sequence"/>
</dbReference>
<name>A0A5B7GN97_PORTR</name>
<reference evidence="3 4" key="1">
    <citation type="submission" date="2019-05" db="EMBL/GenBank/DDBJ databases">
        <title>Another draft genome of Portunus trituberculatus and its Hox gene families provides insights of decapod evolution.</title>
        <authorList>
            <person name="Jeong J.-H."/>
            <person name="Song I."/>
            <person name="Kim S."/>
            <person name="Choi T."/>
            <person name="Kim D."/>
            <person name="Ryu S."/>
            <person name="Kim W."/>
        </authorList>
    </citation>
    <scope>NUCLEOTIDE SEQUENCE [LARGE SCALE GENOMIC DNA]</scope>
    <source>
        <tissue evidence="3">Muscle</tissue>
    </source>
</reference>
<evidence type="ECO:0000256" key="2">
    <source>
        <dbReference type="SAM" id="Phobius"/>
    </source>
</evidence>
<keyword evidence="2" id="KW-1133">Transmembrane helix</keyword>
<organism evidence="3 4">
    <name type="scientific">Portunus trituberculatus</name>
    <name type="common">Swimming crab</name>
    <name type="synonym">Neptunus trituberculatus</name>
    <dbReference type="NCBI Taxonomy" id="210409"/>
    <lineage>
        <taxon>Eukaryota</taxon>
        <taxon>Metazoa</taxon>
        <taxon>Ecdysozoa</taxon>
        <taxon>Arthropoda</taxon>
        <taxon>Crustacea</taxon>
        <taxon>Multicrustacea</taxon>
        <taxon>Malacostraca</taxon>
        <taxon>Eumalacostraca</taxon>
        <taxon>Eucarida</taxon>
        <taxon>Decapoda</taxon>
        <taxon>Pleocyemata</taxon>
        <taxon>Brachyura</taxon>
        <taxon>Eubrachyura</taxon>
        <taxon>Portunoidea</taxon>
        <taxon>Portunidae</taxon>
        <taxon>Portuninae</taxon>
        <taxon>Portunus</taxon>
    </lineage>
</organism>
<proteinExistence type="predicted"/>